<keyword evidence="2" id="KW-0479">Metal-binding</keyword>
<feature type="transmembrane region" description="Helical" evidence="3">
    <location>
        <begin position="61"/>
        <end position="85"/>
    </location>
</feature>
<dbReference type="Pfam" id="PF00069">
    <property type="entry name" value="Pkinase"/>
    <property type="match status" value="1"/>
</dbReference>
<keyword evidence="5" id="KW-0808">Transferase</keyword>
<reference evidence="5 6" key="1">
    <citation type="journal article" date="2014" name="Genome Biol. Evol.">
        <title>The secreted proteins of Achlya hypogyna and Thraustotheca clavata identify the ancestral oomycete secretome and reveal gene acquisitions by horizontal gene transfer.</title>
        <authorList>
            <person name="Misner I."/>
            <person name="Blouin N."/>
            <person name="Leonard G."/>
            <person name="Richards T.A."/>
            <person name="Lane C.E."/>
        </authorList>
    </citation>
    <scope>NUCLEOTIDE SEQUENCE [LARGE SCALE GENOMIC DNA]</scope>
    <source>
        <strain evidence="5 6">ATCC 34112</strain>
    </source>
</reference>
<dbReference type="PROSITE" id="PS00108">
    <property type="entry name" value="PROTEIN_KINASE_ST"/>
    <property type="match status" value="1"/>
</dbReference>
<keyword evidence="5" id="KW-0418">Kinase</keyword>
<dbReference type="Gene3D" id="3.30.200.20">
    <property type="entry name" value="Phosphorylase Kinase, domain 1"/>
    <property type="match status" value="1"/>
</dbReference>
<dbReference type="GO" id="GO:0004674">
    <property type="term" value="F:protein serine/threonine kinase activity"/>
    <property type="evidence" value="ECO:0007669"/>
    <property type="project" value="TreeGrafter"/>
</dbReference>
<dbReference type="AlphaFoldDB" id="A0A1V9ZI99"/>
<evidence type="ECO:0000313" key="5">
    <source>
        <dbReference type="EMBL" id="OQR97697.1"/>
    </source>
</evidence>
<feature type="binding site" evidence="2">
    <location>
        <position position="254"/>
    </location>
    <ligand>
        <name>Mg(2+)</name>
        <dbReference type="ChEBI" id="CHEBI:18420"/>
    </ligand>
</feature>
<keyword evidence="3" id="KW-0812">Transmembrane</keyword>
<dbReference type="InterPro" id="IPR008271">
    <property type="entry name" value="Ser/Thr_kinase_AS"/>
</dbReference>
<evidence type="ECO:0000313" key="6">
    <source>
        <dbReference type="Proteomes" id="UP000243217"/>
    </source>
</evidence>
<keyword evidence="2" id="KW-0460">Magnesium</keyword>
<organism evidence="5 6">
    <name type="scientific">Thraustotheca clavata</name>
    <dbReference type="NCBI Taxonomy" id="74557"/>
    <lineage>
        <taxon>Eukaryota</taxon>
        <taxon>Sar</taxon>
        <taxon>Stramenopiles</taxon>
        <taxon>Oomycota</taxon>
        <taxon>Saprolegniomycetes</taxon>
        <taxon>Saprolegniales</taxon>
        <taxon>Achlyaceae</taxon>
        <taxon>Thraustotheca</taxon>
    </lineage>
</organism>
<comment type="caution">
    <text evidence="5">The sequence shown here is derived from an EMBL/GenBank/DDBJ whole genome shotgun (WGS) entry which is preliminary data.</text>
</comment>
<keyword evidence="6" id="KW-1185">Reference proteome</keyword>
<dbReference type="PANTHER" id="PTHR44329">
    <property type="entry name" value="SERINE/THREONINE-PROTEIN KINASE TNNI3K-RELATED"/>
    <property type="match status" value="1"/>
</dbReference>
<keyword evidence="3" id="KW-1133">Transmembrane helix</keyword>
<sequence>MTPGYVLTLYSELNQSGNTSVFYHGHKGPNIKAYSYSMQKYYESTTVPVMIPLSTTTENNIALIAGLLSGLVVLAIFFVIIIIIYRNRGKIIGTNRTTANSSTVDQFDIVQFEDLLKYQLEANELDIDENIKYGLCAEVWRGAFDGELVAVKMFQPNRNTSNDIQDFINEIVLTACFDCPSIIQVKGAKIMDMGNLRDYLAKSNPTEFTRDQNHQILVSVAEALAYLHSMYIDHRDLKSPNILFDSKKVVKLADFGIAKEDMEVTMAQGVGTYRWMAPEVLMQTSYTISADIYSLGIILSELDQHCIPYCGMKNPETGVPLSNSVIINGVMNGTIRPISSESCPDWVKSLSNACLQYIPKDRPTIYEILATLEKVGNDVL</sequence>
<dbReference type="Gene3D" id="1.10.510.10">
    <property type="entry name" value="Transferase(Phosphotransferase) domain 1"/>
    <property type="match status" value="1"/>
</dbReference>
<dbReference type="PROSITE" id="PS50011">
    <property type="entry name" value="PROTEIN_KINASE_DOM"/>
    <property type="match status" value="1"/>
</dbReference>
<evidence type="ECO:0000256" key="3">
    <source>
        <dbReference type="SAM" id="Phobius"/>
    </source>
</evidence>
<dbReference type="InterPro" id="IPR000719">
    <property type="entry name" value="Prot_kinase_dom"/>
</dbReference>
<protein>
    <submittedName>
        <fullName evidence="5">Kinase</fullName>
    </submittedName>
</protein>
<keyword evidence="3" id="KW-0472">Membrane</keyword>
<feature type="active site" description="Proton acceptor" evidence="1">
    <location>
        <position position="236"/>
    </location>
</feature>
<evidence type="ECO:0000256" key="2">
    <source>
        <dbReference type="PIRSR" id="PIRSR000615-3"/>
    </source>
</evidence>
<dbReference type="SUPFAM" id="SSF56112">
    <property type="entry name" value="Protein kinase-like (PK-like)"/>
    <property type="match status" value="1"/>
</dbReference>
<dbReference type="STRING" id="74557.A0A1V9ZI99"/>
<feature type="binding site" evidence="2">
    <location>
        <position position="241"/>
    </location>
    <ligand>
        <name>Mg(2+)</name>
        <dbReference type="ChEBI" id="CHEBI:18420"/>
    </ligand>
</feature>
<evidence type="ECO:0000256" key="1">
    <source>
        <dbReference type="PIRSR" id="PIRSR000615-1"/>
    </source>
</evidence>
<dbReference type="OrthoDB" id="187301at2759"/>
<dbReference type="InterPro" id="IPR051681">
    <property type="entry name" value="Ser/Thr_Kinases-Pseudokinases"/>
</dbReference>
<accession>A0A1V9ZI99</accession>
<dbReference type="EMBL" id="JNBS01001892">
    <property type="protein sequence ID" value="OQR97697.1"/>
    <property type="molecule type" value="Genomic_DNA"/>
</dbReference>
<dbReference type="GO" id="GO:0005524">
    <property type="term" value="F:ATP binding"/>
    <property type="evidence" value="ECO:0007669"/>
    <property type="project" value="InterPro"/>
</dbReference>
<feature type="domain" description="Protein kinase" evidence="4">
    <location>
        <begin position="125"/>
        <end position="380"/>
    </location>
</feature>
<dbReference type="PANTHER" id="PTHR44329:SF214">
    <property type="entry name" value="PROTEIN KINASE DOMAIN-CONTAINING PROTEIN"/>
    <property type="match status" value="1"/>
</dbReference>
<dbReference type="GO" id="GO:0046872">
    <property type="term" value="F:metal ion binding"/>
    <property type="evidence" value="ECO:0007669"/>
    <property type="project" value="UniProtKB-KW"/>
</dbReference>
<dbReference type="InterPro" id="IPR011009">
    <property type="entry name" value="Kinase-like_dom_sf"/>
</dbReference>
<name>A0A1V9ZI99_9STRA</name>
<dbReference type="SMART" id="SM00220">
    <property type="entry name" value="S_TKc"/>
    <property type="match status" value="1"/>
</dbReference>
<dbReference type="Proteomes" id="UP000243217">
    <property type="component" value="Unassembled WGS sequence"/>
</dbReference>
<evidence type="ECO:0000259" key="4">
    <source>
        <dbReference type="PROSITE" id="PS50011"/>
    </source>
</evidence>
<proteinExistence type="predicted"/>
<gene>
    <name evidence="5" type="ORF">THRCLA_06886</name>
</gene>